<evidence type="ECO:0000259" key="2">
    <source>
        <dbReference type="Pfam" id="PF07859"/>
    </source>
</evidence>
<dbReference type="OrthoDB" id="4418429at2"/>
<dbReference type="STRING" id="1348662.CARG_00270"/>
<dbReference type="InterPro" id="IPR013094">
    <property type="entry name" value="AB_hydrolase_3"/>
</dbReference>
<dbReference type="RefSeq" id="WP_020975382.1">
    <property type="nucleotide sequence ID" value="NC_022198.1"/>
</dbReference>
<keyword evidence="4" id="KW-1185">Reference proteome</keyword>
<proteinExistence type="predicted"/>
<protein>
    <recommendedName>
        <fullName evidence="2">Alpha/beta hydrolase fold-3 domain-containing protein</fullName>
    </recommendedName>
</protein>
<gene>
    <name evidence="3" type="ORF">CARG_00270</name>
</gene>
<dbReference type="AlphaFoldDB" id="U3GWB6"/>
<name>U3GWB6_9CORY</name>
<sequence>MSIEHALSDEEQLSQLQWYFGEHHPQPDAAAPWSRQQDGEELEHAGGELEQWAARLPDRLTHTAMMLLGSALDHTMPGHAWIDGITATTSPYGTVFTPTGSGTIAATPTGRWGIALHGGSFWRGDGASRDHAWHPEVAALAQLTGITILDVDYPLYPTPLNDAVEQVREAAAWAREQSTNSGQDSSEVPASSKNQNSTPLAWYGASAGAALALIAAQPQDRLVATRPLLTLNGLPDAYRRDVTLPQPGAWPTTLIQQGSHDTRVQPYAELHPNTDNTNITVETYVADHMIIVPTEARRRHRDAATYLRA</sequence>
<feature type="compositionally biased region" description="Polar residues" evidence="1">
    <location>
        <begin position="176"/>
        <end position="196"/>
    </location>
</feature>
<evidence type="ECO:0000313" key="3">
    <source>
        <dbReference type="EMBL" id="AGU14261.1"/>
    </source>
</evidence>
<evidence type="ECO:0000313" key="4">
    <source>
        <dbReference type="Proteomes" id="UP000016943"/>
    </source>
</evidence>
<organism evidence="3 4">
    <name type="scientific">Corynebacterium argentoratense DSM 44202</name>
    <dbReference type="NCBI Taxonomy" id="1348662"/>
    <lineage>
        <taxon>Bacteria</taxon>
        <taxon>Bacillati</taxon>
        <taxon>Actinomycetota</taxon>
        <taxon>Actinomycetes</taxon>
        <taxon>Mycobacteriales</taxon>
        <taxon>Corynebacteriaceae</taxon>
        <taxon>Corynebacterium</taxon>
    </lineage>
</organism>
<dbReference type="KEGG" id="caz:CARG_00270"/>
<reference evidence="3 4" key="1">
    <citation type="journal article" date="2013" name="Genome Announc.">
        <title>Whole-Genome Sequence of the Clinical Strain Corynebacterium argentoratense DSM 44202, Isolated from a Human Throat Specimen.</title>
        <authorList>
            <person name="Bomholt C."/>
            <person name="Glaub A."/>
            <person name="Gravermann K."/>
            <person name="Albersmeier A."/>
            <person name="Brinkrolf K."/>
            <person name="Ruckert C."/>
            <person name="Tauch A."/>
        </authorList>
    </citation>
    <scope>NUCLEOTIDE SEQUENCE [LARGE SCALE GENOMIC DNA]</scope>
    <source>
        <strain evidence="3">DSM 44202</strain>
    </source>
</reference>
<dbReference type="GO" id="GO:0016787">
    <property type="term" value="F:hydrolase activity"/>
    <property type="evidence" value="ECO:0007669"/>
    <property type="project" value="InterPro"/>
</dbReference>
<dbReference type="EMBL" id="CP006365">
    <property type="protein sequence ID" value="AGU14261.1"/>
    <property type="molecule type" value="Genomic_DNA"/>
</dbReference>
<dbReference type="GeneID" id="78248944"/>
<accession>U3GWB6</accession>
<evidence type="ECO:0000256" key="1">
    <source>
        <dbReference type="SAM" id="MobiDB-lite"/>
    </source>
</evidence>
<feature type="domain" description="Alpha/beta hydrolase fold-3" evidence="2">
    <location>
        <begin position="115"/>
        <end position="218"/>
    </location>
</feature>
<feature type="region of interest" description="Disordered" evidence="1">
    <location>
        <begin position="25"/>
        <end position="44"/>
    </location>
</feature>
<dbReference type="PATRIC" id="fig|1348662.3.peg.52"/>
<dbReference type="HOGENOM" id="CLU_920327_0_0_11"/>
<dbReference type="eggNOG" id="COG0657">
    <property type="taxonomic scope" value="Bacteria"/>
</dbReference>
<dbReference type="InterPro" id="IPR029058">
    <property type="entry name" value="AB_hydrolase_fold"/>
</dbReference>
<dbReference type="Pfam" id="PF07859">
    <property type="entry name" value="Abhydrolase_3"/>
    <property type="match status" value="1"/>
</dbReference>
<dbReference type="Proteomes" id="UP000016943">
    <property type="component" value="Chromosome"/>
</dbReference>
<dbReference type="Gene3D" id="3.40.50.1820">
    <property type="entry name" value="alpha/beta hydrolase"/>
    <property type="match status" value="1"/>
</dbReference>
<dbReference type="SUPFAM" id="SSF53474">
    <property type="entry name" value="alpha/beta-Hydrolases"/>
    <property type="match status" value="1"/>
</dbReference>
<feature type="region of interest" description="Disordered" evidence="1">
    <location>
        <begin position="171"/>
        <end position="196"/>
    </location>
</feature>